<sequence length="83" mass="8879">VNECAINNGGCEKECINVHGSYKCACPSGFELASDARSCLDIDECAVKNGGCQGKCINTHGAFRCECPEGQRLHADGIRCIRK</sequence>
<gene>
    <name evidence="11" type="ORF">Bpfe_005363</name>
</gene>
<dbReference type="AlphaFoldDB" id="A0AAD8C2K9"/>
<keyword evidence="3" id="KW-0245">EGF-like domain</keyword>
<dbReference type="Proteomes" id="UP001233172">
    <property type="component" value="Unassembled WGS sequence"/>
</dbReference>
<evidence type="ECO:0000256" key="6">
    <source>
        <dbReference type="ARBA" id="ARBA00022837"/>
    </source>
</evidence>
<evidence type="ECO:0000256" key="8">
    <source>
        <dbReference type="ARBA" id="ARBA00023180"/>
    </source>
</evidence>
<evidence type="ECO:0000256" key="4">
    <source>
        <dbReference type="ARBA" id="ARBA00022729"/>
    </source>
</evidence>
<dbReference type="Gene3D" id="2.10.25.10">
    <property type="entry name" value="Laminin"/>
    <property type="match status" value="2"/>
</dbReference>
<dbReference type="PANTHER" id="PTHR47333">
    <property type="entry name" value="VON WILLEBRAND FACTOR C AND EGF DOMAIN-CONTAINING PROTEIN"/>
    <property type="match status" value="1"/>
</dbReference>
<evidence type="ECO:0000313" key="12">
    <source>
        <dbReference type="Proteomes" id="UP001233172"/>
    </source>
</evidence>
<feature type="non-terminal residue" evidence="11">
    <location>
        <position position="1"/>
    </location>
</feature>
<evidence type="ECO:0000256" key="1">
    <source>
        <dbReference type="ARBA" id="ARBA00004613"/>
    </source>
</evidence>
<evidence type="ECO:0000256" key="5">
    <source>
        <dbReference type="ARBA" id="ARBA00022737"/>
    </source>
</evidence>
<dbReference type="PROSITE" id="PS00010">
    <property type="entry name" value="ASX_HYDROXYL"/>
    <property type="match status" value="1"/>
</dbReference>
<evidence type="ECO:0000259" key="9">
    <source>
        <dbReference type="SMART" id="SM00179"/>
    </source>
</evidence>
<comment type="subcellular location">
    <subcellularLocation>
        <location evidence="1">Secreted</location>
    </subcellularLocation>
</comment>
<evidence type="ECO:0000313" key="11">
    <source>
        <dbReference type="EMBL" id="KAK0065337.1"/>
    </source>
</evidence>
<keyword evidence="2" id="KW-0964">Secreted</keyword>
<evidence type="ECO:0000259" key="10">
    <source>
        <dbReference type="SMART" id="SM00181"/>
    </source>
</evidence>
<feature type="domain" description="EGF-like" evidence="10">
    <location>
        <begin position="3"/>
        <end position="40"/>
    </location>
</feature>
<feature type="domain" description="EGF-like calcium-binding" evidence="9">
    <location>
        <begin position="1"/>
        <end position="40"/>
    </location>
</feature>
<dbReference type="FunFam" id="2.10.25.10:FF:000008">
    <property type="entry name" value="Signal peptide, CUB domain, EGF-like 2"/>
    <property type="match status" value="1"/>
</dbReference>
<evidence type="ECO:0000256" key="7">
    <source>
        <dbReference type="ARBA" id="ARBA00023157"/>
    </source>
</evidence>
<comment type="caution">
    <text evidence="11">The sequence shown here is derived from an EMBL/GenBank/DDBJ whole genome shotgun (WGS) entry which is preliminary data.</text>
</comment>
<dbReference type="InterPro" id="IPR052080">
    <property type="entry name" value="vWF_C/EGF_Fibrillin"/>
</dbReference>
<keyword evidence="6" id="KW-0106">Calcium</keyword>
<keyword evidence="12" id="KW-1185">Reference proteome</keyword>
<dbReference type="SUPFAM" id="SSF57196">
    <property type="entry name" value="EGF/Laminin"/>
    <property type="match status" value="2"/>
</dbReference>
<dbReference type="EMBL" id="JASAOG010000014">
    <property type="protein sequence ID" value="KAK0065337.1"/>
    <property type="molecule type" value="Genomic_DNA"/>
</dbReference>
<accession>A0AAD8C2K9</accession>
<name>A0AAD8C2K9_BIOPF</name>
<keyword evidence="5" id="KW-0677">Repeat</keyword>
<reference evidence="11" key="1">
    <citation type="journal article" date="2023" name="PLoS Negl. Trop. Dis.">
        <title>A genome sequence for Biomphalaria pfeifferi, the major vector snail for the human-infecting parasite Schistosoma mansoni.</title>
        <authorList>
            <person name="Bu L."/>
            <person name="Lu L."/>
            <person name="Laidemitt M.R."/>
            <person name="Zhang S.M."/>
            <person name="Mutuku M."/>
            <person name="Mkoji G."/>
            <person name="Steinauer M."/>
            <person name="Loker E.S."/>
        </authorList>
    </citation>
    <scope>NUCLEOTIDE SEQUENCE</scope>
    <source>
        <strain evidence="11">KasaAsao</strain>
    </source>
</reference>
<keyword evidence="8" id="KW-0325">Glycoprotein</keyword>
<dbReference type="GO" id="GO:0005509">
    <property type="term" value="F:calcium ion binding"/>
    <property type="evidence" value="ECO:0007669"/>
    <property type="project" value="InterPro"/>
</dbReference>
<dbReference type="InterPro" id="IPR001881">
    <property type="entry name" value="EGF-like_Ca-bd_dom"/>
</dbReference>
<protein>
    <submittedName>
        <fullName evidence="11">Multiple epidermal growth factor-like domains protein 6</fullName>
    </submittedName>
</protein>
<keyword evidence="7" id="KW-1015">Disulfide bond</keyword>
<dbReference type="PROSITE" id="PS01187">
    <property type="entry name" value="EGF_CA"/>
    <property type="match status" value="1"/>
</dbReference>
<reference evidence="11" key="2">
    <citation type="submission" date="2023-04" db="EMBL/GenBank/DDBJ databases">
        <authorList>
            <person name="Bu L."/>
            <person name="Lu L."/>
            <person name="Laidemitt M.R."/>
            <person name="Zhang S.M."/>
            <person name="Mutuku M."/>
            <person name="Mkoji G."/>
            <person name="Steinauer M."/>
            <person name="Loker E.S."/>
        </authorList>
    </citation>
    <scope>NUCLEOTIDE SEQUENCE</scope>
    <source>
        <strain evidence="11">KasaAsao</strain>
        <tissue evidence="11">Whole Snail</tissue>
    </source>
</reference>
<keyword evidence="4" id="KW-0732">Signal</keyword>
<feature type="domain" description="EGF-like calcium-binding" evidence="9">
    <location>
        <begin position="41"/>
        <end position="81"/>
    </location>
</feature>
<organism evidence="11 12">
    <name type="scientific">Biomphalaria pfeifferi</name>
    <name type="common">Bloodfluke planorb</name>
    <name type="synonym">Freshwater snail</name>
    <dbReference type="NCBI Taxonomy" id="112525"/>
    <lineage>
        <taxon>Eukaryota</taxon>
        <taxon>Metazoa</taxon>
        <taxon>Spiralia</taxon>
        <taxon>Lophotrochozoa</taxon>
        <taxon>Mollusca</taxon>
        <taxon>Gastropoda</taxon>
        <taxon>Heterobranchia</taxon>
        <taxon>Euthyneura</taxon>
        <taxon>Panpulmonata</taxon>
        <taxon>Hygrophila</taxon>
        <taxon>Lymnaeoidea</taxon>
        <taxon>Planorbidae</taxon>
        <taxon>Biomphalaria</taxon>
    </lineage>
</organism>
<dbReference type="SMART" id="SM00181">
    <property type="entry name" value="EGF"/>
    <property type="match status" value="2"/>
</dbReference>
<evidence type="ECO:0000256" key="3">
    <source>
        <dbReference type="ARBA" id="ARBA00022536"/>
    </source>
</evidence>
<dbReference type="FunFam" id="2.10.25.10:FF:000003">
    <property type="entry name" value="fibrillin-1 isoform X1"/>
    <property type="match status" value="1"/>
</dbReference>
<dbReference type="InterPro" id="IPR000742">
    <property type="entry name" value="EGF"/>
</dbReference>
<dbReference type="SMART" id="SM00179">
    <property type="entry name" value="EGF_CA"/>
    <property type="match status" value="2"/>
</dbReference>
<feature type="domain" description="EGF-like" evidence="10">
    <location>
        <begin position="44"/>
        <end position="81"/>
    </location>
</feature>
<dbReference type="Pfam" id="PF14670">
    <property type="entry name" value="FXa_inhibition"/>
    <property type="match status" value="2"/>
</dbReference>
<evidence type="ECO:0000256" key="2">
    <source>
        <dbReference type="ARBA" id="ARBA00022525"/>
    </source>
</evidence>
<dbReference type="InterPro" id="IPR018097">
    <property type="entry name" value="EGF_Ca-bd_CS"/>
</dbReference>
<proteinExistence type="predicted"/>
<dbReference type="InterPro" id="IPR000152">
    <property type="entry name" value="EGF-type_Asp/Asn_hydroxyl_site"/>
</dbReference>
<dbReference type="PANTHER" id="PTHR47333:SF4">
    <property type="entry name" value="EGF-LIKE DOMAIN-CONTAINING PROTEIN"/>
    <property type="match status" value="1"/>
</dbReference>
<dbReference type="GO" id="GO:0005576">
    <property type="term" value="C:extracellular region"/>
    <property type="evidence" value="ECO:0007669"/>
    <property type="project" value="UniProtKB-SubCell"/>
</dbReference>